<reference evidence="1 2" key="1">
    <citation type="submission" date="2019-06" db="EMBL/GenBank/DDBJ databases">
        <authorList>
            <person name="Livingstone P."/>
            <person name="Whitworth D."/>
        </authorList>
    </citation>
    <scope>NUCLEOTIDE SEQUENCE [LARGE SCALE GENOMIC DNA]</scope>
    <source>
        <strain evidence="1 2">AM401</strain>
    </source>
</reference>
<gene>
    <name evidence="1" type="ORF">FJV41_27585</name>
</gene>
<proteinExistence type="predicted"/>
<evidence type="ECO:0000313" key="2">
    <source>
        <dbReference type="Proteomes" id="UP000315369"/>
    </source>
</evidence>
<dbReference type="OrthoDB" id="5381655at2"/>
<evidence type="ECO:0000313" key="1">
    <source>
        <dbReference type="EMBL" id="TQF12729.1"/>
    </source>
</evidence>
<evidence type="ECO:0008006" key="3">
    <source>
        <dbReference type="Google" id="ProtNLM"/>
    </source>
</evidence>
<accession>A0A540WUL6</accession>
<organism evidence="1 2">
    <name type="scientific">Myxococcus llanfairpwllgwyngyllgogerychwyrndrobwllllantysiliogogogochensis</name>
    <dbReference type="NCBI Taxonomy" id="2590453"/>
    <lineage>
        <taxon>Bacteria</taxon>
        <taxon>Pseudomonadati</taxon>
        <taxon>Myxococcota</taxon>
        <taxon>Myxococcia</taxon>
        <taxon>Myxococcales</taxon>
        <taxon>Cystobacterineae</taxon>
        <taxon>Myxococcaceae</taxon>
        <taxon>Myxococcus</taxon>
    </lineage>
</organism>
<sequence length="255" mass="26641">MHSSSRFPGGAVSGVLVALGLLAGCGDSLTTESVDLVALADRTLTYSHADVDLFEVEQAPGSHRVTVTFSQAGGDRCTRLNDGATATFNGQAMLLEQGGVDATAGRDVCLPTRAFYEFDPDAWAALAPTDARVVIQDASHTVVLTMKEGQAKRSFTGPTMRLLRGQTYSFQWNPTTESLNAAAATLLPEGGTVTAGMAVTREGGKITFTVPGQLGAATHLLTLSGTVQGEVVECQGVAACRGTYFHSQEQVVSVQ</sequence>
<name>A0A540WUL6_9BACT</name>
<dbReference type="EMBL" id="VIFM01000127">
    <property type="protein sequence ID" value="TQF12729.1"/>
    <property type="molecule type" value="Genomic_DNA"/>
</dbReference>
<comment type="caution">
    <text evidence="1">The sequence shown here is derived from an EMBL/GenBank/DDBJ whole genome shotgun (WGS) entry which is preliminary data.</text>
</comment>
<dbReference type="PROSITE" id="PS51257">
    <property type="entry name" value="PROKAR_LIPOPROTEIN"/>
    <property type="match status" value="1"/>
</dbReference>
<dbReference type="AlphaFoldDB" id="A0A540WUL6"/>
<protein>
    <recommendedName>
        <fullName evidence="3">Lipoprotein</fullName>
    </recommendedName>
</protein>
<dbReference type="RefSeq" id="WP_141645555.1">
    <property type="nucleotide sequence ID" value="NZ_VIFM01000127.1"/>
</dbReference>
<keyword evidence="2" id="KW-1185">Reference proteome</keyword>
<dbReference type="Proteomes" id="UP000315369">
    <property type="component" value="Unassembled WGS sequence"/>
</dbReference>